<dbReference type="InterPro" id="IPR002058">
    <property type="entry name" value="PAP_assoc"/>
</dbReference>
<feature type="compositionally biased region" description="Polar residues" evidence="8">
    <location>
        <begin position="470"/>
        <end position="479"/>
    </location>
</feature>
<feature type="domain" description="PAP-associated" evidence="9">
    <location>
        <begin position="715"/>
        <end position="773"/>
    </location>
</feature>
<dbReference type="AlphaFoldDB" id="A0A1Q9DPM4"/>
<keyword evidence="7" id="KW-0460">Magnesium</keyword>
<comment type="cofactor">
    <cofactor evidence="2">
        <name>Mg(2+)</name>
        <dbReference type="ChEBI" id="CHEBI:18420"/>
    </cofactor>
</comment>
<dbReference type="SUPFAM" id="SSF81631">
    <property type="entry name" value="PAP/OAS1 substrate-binding domain"/>
    <property type="match status" value="1"/>
</dbReference>
<dbReference type="InterPro" id="IPR043519">
    <property type="entry name" value="NT_sf"/>
</dbReference>
<dbReference type="Gene3D" id="3.30.460.10">
    <property type="entry name" value="Beta Polymerase, domain 2"/>
    <property type="match status" value="1"/>
</dbReference>
<sequence length="866" mass="96284">MIDRRLYDMNQRHDFRILDVGPAGLNLHDMRLIAPSLALLLPTTSPRLPIRMGAERCATRAEPAAYKVDFELRSAKLCCDHVAISSWLGKGPHAPQLLKLKRKSRFQTSAGHQGREDVSSLMWLTFFGEGLAEAGSTTRKSTRFHSSRAPGLEPFEPVRKAAEVVQLCTVSFDGEETPEMIRSGSMSIYYFDDSLGEENQGWYIGPEVAGDEVYAWSPETTNEPPTSSWHIPLGAEEAFQGFKVRLRGSVEQGLLELEEEAKLEAEWKEKAEPAGKRFSLRHVTLLSPAGQASRKEDGLAKADPWAKVLPGDPDSDLVNARLDPLDAVALNEDPLAKADPWAAKASRNQDPLAKADPWAKASRNEDPLAKADPWAKVLPAGDPESAPSGAAELDAFWLPEVAKGKRCQVFVTDSSVASWLDKNDAGLNGHANGKNDAGLNGHANGKAAYKSKGLDADAPPFHPPARPPGSSGSLGQMWSQAQMTAEASASLDARMADHLLRSQWRHEHDEAAYRILGDLKAILREQDHKGEVKIFGSCATSFRSAKSDLDVTYTGDVENGRVMSTLATVMQSLKDRGYQNVTKVFTSQTRLVKFTDPSTNMEVDFCLHNDLGIRNSKMLECYCRCDYRVQMLGRLVKLWAKRFDIVSSTDGCLNSYAYMLMVLYYLQSLQPEVIPNLQQMASAEDPCQIQGRDGWCETKFLEQVDELPRSENKSSVADLLYGFFRFYSEEFDWSQHAVCIREGRPGAIVDKFGLSTKTYYEQWYIEDPFDLKHNLAGKCSQQGQNYILRQMQSAKDELSKATPDLAQVCGPPPERNSFFLRCRSDTDMTPEELLEAFREVDLVRLHFPTGGQARQGVASECRGSYT</sequence>
<feature type="region of interest" description="Disordered" evidence="8">
    <location>
        <begin position="455"/>
        <end position="479"/>
    </location>
</feature>
<dbReference type="GO" id="GO:0046872">
    <property type="term" value="F:metal ion binding"/>
    <property type="evidence" value="ECO:0007669"/>
    <property type="project" value="UniProtKB-KW"/>
</dbReference>
<keyword evidence="4" id="KW-0963">Cytoplasm</keyword>
<dbReference type="Proteomes" id="UP000186817">
    <property type="component" value="Unassembled WGS sequence"/>
</dbReference>
<proteinExistence type="predicted"/>
<evidence type="ECO:0000256" key="7">
    <source>
        <dbReference type="ARBA" id="ARBA00022842"/>
    </source>
</evidence>
<feature type="region of interest" description="Disordered" evidence="8">
    <location>
        <begin position="342"/>
        <end position="386"/>
    </location>
</feature>
<protein>
    <submittedName>
        <fullName evidence="11">Terminal uridylyltransferase 7</fullName>
    </submittedName>
</protein>
<reference evidence="11 12" key="1">
    <citation type="submission" date="2016-02" db="EMBL/GenBank/DDBJ databases">
        <title>Genome analysis of coral dinoflagellate symbionts highlights evolutionary adaptations to a symbiotic lifestyle.</title>
        <authorList>
            <person name="Aranda M."/>
            <person name="Li Y."/>
            <person name="Liew Y.J."/>
            <person name="Baumgarten S."/>
            <person name="Simakov O."/>
            <person name="Wilson M."/>
            <person name="Piel J."/>
            <person name="Ashoor H."/>
            <person name="Bougouffa S."/>
            <person name="Bajic V.B."/>
            <person name="Ryu T."/>
            <person name="Ravasi T."/>
            <person name="Bayer T."/>
            <person name="Micklem G."/>
            <person name="Kim H."/>
            <person name="Bhak J."/>
            <person name="Lajeunesse T.C."/>
            <person name="Voolstra C.R."/>
        </authorList>
    </citation>
    <scope>NUCLEOTIDE SEQUENCE [LARGE SCALE GENOMIC DNA]</scope>
    <source>
        <strain evidence="11 12">CCMP2467</strain>
    </source>
</reference>
<evidence type="ECO:0000256" key="2">
    <source>
        <dbReference type="ARBA" id="ARBA00001946"/>
    </source>
</evidence>
<evidence type="ECO:0000313" key="11">
    <source>
        <dbReference type="EMBL" id="OLP97122.1"/>
    </source>
</evidence>
<evidence type="ECO:0000256" key="1">
    <source>
        <dbReference type="ARBA" id="ARBA00001936"/>
    </source>
</evidence>
<evidence type="ECO:0000259" key="9">
    <source>
        <dbReference type="Pfam" id="PF03828"/>
    </source>
</evidence>
<dbReference type="PANTHER" id="PTHR12271:SF40">
    <property type="entry name" value="POLY(A) RNA POLYMERASE GLD2"/>
    <property type="match status" value="1"/>
</dbReference>
<evidence type="ECO:0000256" key="3">
    <source>
        <dbReference type="ARBA" id="ARBA00004496"/>
    </source>
</evidence>
<keyword evidence="11" id="KW-0548">Nucleotidyltransferase</keyword>
<gene>
    <name evidence="11" type="primary">ZCCHC6</name>
    <name evidence="11" type="ORF">AK812_SmicGene20582</name>
</gene>
<comment type="cofactor">
    <cofactor evidence="1">
        <name>Mn(2+)</name>
        <dbReference type="ChEBI" id="CHEBI:29035"/>
    </cofactor>
</comment>
<dbReference type="OrthoDB" id="346390at2759"/>
<feature type="domain" description="Poly(A) RNA polymerase mitochondrial-like central palm" evidence="10">
    <location>
        <begin position="491"/>
        <end position="623"/>
    </location>
</feature>
<dbReference type="Pfam" id="PF03828">
    <property type="entry name" value="PAP_assoc"/>
    <property type="match status" value="1"/>
</dbReference>
<accession>A0A1Q9DPM4</accession>
<evidence type="ECO:0000256" key="8">
    <source>
        <dbReference type="SAM" id="MobiDB-lite"/>
    </source>
</evidence>
<evidence type="ECO:0000259" key="10">
    <source>
        <dbReference type="Pfam" id="PF22600"/>
    </source>
</evidence>
<comment type="caution">
    <text evidence="11">The sequence shown here is derived from an EMBL/GenBank/DDBJ whole genome shotgun (WGS) entry which is preliminary data.</text>
</comment>
<dbReference type="PANTHER" id="PTHR12271">
    <property type="entry name" value="POLY A POLYMERASE CID PAP -RELATED"/>
    <property type="match status" value="1"/>
</dbReference>
<comment type="subcellular location">
    <subcellularLocation>
        <location evidence="3">Cytoplasm</location>
    </subcellularLocation>
</comment>
<keyword evidence="6" id="KW-0479">Metal-binding</keyword>
<name>A0A1Q9DPM4_SYMMI</name>
<dbReference type="EMBL" id="LSRX01000445">
    <property type="protein sequence ID" value="OLP97122.1"/>
    <property type="molecule type" value="Genomic_DNA"/>
</dbReference>
<dbReference type="InterPro" id="IPR054708">
    <property type="entry name" value="MTPAP-like_central"/>
</dbReference>
<dbReference type="Pfam" id="PF22600">
    <property type="entry name" value="MTPAP-like_central"/>
    <property type="match status" value="1"/>
</dbReference>
<dbReference type="GO" id="GO:0031123">
    <property type="term" value="P:RNA 3'-end processing"/>
    <property type="evidence" value="ECO:0007669"/>
    <property type="project" value="TreeGrafter"/>
</dbReference>
<dbReference type="Gene3D" id="1.10.1410.10">
    <property type="match status" value="1"/>
</dbReference>
<dbReference type="SUPFAM" id="SSF81301">
    <property type="entry name" value="Nucleotidyltransferase"/>
    <property type="match status" value="1"/>
</dbReference>
<evidence type="ECO:0000256" key="4">
    <source>
        <dbReference type="ARBA" id="ARBA00022490"/>
    </source>
</evidence>
<keyword evidence="5 11" id="KW-0808">Transferase</keyword>
<evidence type="ECO:0000256" key="6">
    <source>
        <dbReference type="ARBA" id="ARBA00022723"/>
    </source>
</evidence>
<evidence type="ECO:0000313" key="12">
    <source>
        <dbReference type="Proteomes" id="UP000186817"/>
    </source>
</evidence>
<dbReference type="CDD" id="cd05402">
    <property type="entry name" value="NT_PAP_TUTase"/>
    <property type="match status" value="1"/>
</dbReference>
<dbReference type="GO" id="GO:0016779">
    <property type="term" value="F:nucleotidyltransferase activity"/>
    <property type="evidence" value="ECO:0007669"/>
    <property type="project" value="UniProtKB-KW"/>
</dbReference>
<keyword evidence="12" id="KW-1185">Reference proteome</keyword>
<dbReference type="GO" id="GO:0005737">
    <property type="term" value="C:cytoplasm"/>
    <property type="evidence" value="ECO:0007669"/>
    <property type="project" value="UniProtKB-SubCell"/>
</dbReference>
<evidence type="ECO:0000256" key="5">
    <source>
        <dbReference type="ARBA" id="ARBA00022679"/>
    </source>
</evidence>
<organism evidence="11 12">
    <name type="scientific">Symbiodinium microadriaticum</name>
    <name type="common">Dinoflagellate</name>
    <name type="synonym">Zooxanthella microadriatica</name>
    <dbReference type="NCBI Taxonomy" id="2951"/>
    <lineage>
        <taxon>Eukaryota</taxon>
        <taxon>Sar</taxon>
        <taxon>Alveolata</taxon>
        <taxon>Dinophyceae</taxon>
        <taxon>Suessiales</taxon>
        <taxon>Symbiodiniaceae</taxon>
        <taxon>Symbiodinium</taxon>
    </lineage>
</organism>